<evidence type="ECO:0000259" key="2">
    <source>
        <dbReference type="SMART" id="SM00852"/>
    </source>
</evidence>
<dbReference type="NCBIfam" id="TIGR00200">
    <property type="entry name" value="cinA_nterm"/>
    <property type="match status" value="1"/>
</dbReference>
<reference evidence="3 4" key="1">
    <citation type="submission" date="2016-10" db="EMBL/GenBank/DDBJ databases">
        <authorList>
            <person name="de Groot N.N."/>
        </authorList>
    </citation>
    <scope>NUCLEOTIDE SEQUENCE [LARGE SCALE GENOMIC DNA]</scope>
    <source>
        <strain evidence="3 4">DSM 19938</strain>
    </source>
</reference>
<comment type="similarity">
    <text evidence="1">Belongs to the CinA family.</text>
</comment>
<dbReference type="OrthoDB" id="9801454at2"/>
<dbReference type="NCBIfam" id="NF001813">
    <property type="entry name" value="PRK00549.1"/>
    <property type="match status" value="1"/>
</dbReference>
<dbReference type="SMART" id="SM00852">
    <property type="entry name" value="MoCF_biosynth"/>
    <property type="match status" value="1"/>
</dbReference>
<dbReference type="NCBIfam" id="TIGR00199">
    <property type="entry name" value="PncC_domain"/>
    <property type="match status" value="1"/>
</dbReference>
<evidence type="ECO:0000313" key="3">
    <source>
        <dbReference type="EMBL" id="SEJ33473.1"/>
    </source>
</evidence>
<dbReference type="InterPro" id="IPR050101">
    <property type="entry name" value="CinA"/>
</dbReference>
<dbReference type="PANTHER" id="PTHR13939">
    <property type="entry name" value="NICOTINAMIDE-NUCLEOTIDE AMIDOHYDROLASE PNCC"/>
    <property type="match status" value="1"/>
</dbReference>
<dbReference type="InterPro" id="IPR036425">
    <property type="entry name" value="MoaB/Mog-like_dom_sf"/>
</dbReference>
<dbReference type="Proteomes" id="UP000199532">
    <property type="component" value="Unassembled WGS sequence"/>
</dbReference>
<accession>A0A1H6XWP1</accession>
<dbReference type="Gene3D" id="3.40.980.10">
    <property type="entry name" value="MoaB/Mog-like domain"/>
    <property type="match status" value="1"/>
</dbReference>
<dbReference type="PANTHER" id="PTHR13939:SF0">
    <property type="entry name" value="NMN AMIDOHYDROLASE-LIKE PROTEIN YFAY"/>
    <property type="match status" value="1"/>
</dbReference>
<dbReference type="SUPFAM" id="SSF53218">
    <property type="entry name" value="Molybdenum cofactor biosynthesis proteins"/>
    <property type="match status" value="1"/>
</dbReference>
<dbReference type="InterPro" id="IPR036653">
    <property type="entry name" value="CinA-like_C"/>
</dbReference>
<feature type="domain" description="MoaB/Mog" evidence="2">
    <location>
        <begin position="8"/>
        <end position="175"/>
    </location>
</feature>
<sequence length="422" mass="46417">MNPIIRAEIITIGDEILFGQITDTNTQWIGAELTNIGIRPVRKTSVGDLQEDIISALTEASQRADVIIVTGGLGPTKDDITKHTFCKYFGSELKINEDALALVTEFFAKRGREMTELNIQQAALPTNCTYIPNLWGTAPGMWFEKDKVIYVSLPGVPYEMKSLMEHAILPRLKDRFVANIIQHKIIRTIGIGESFLAETIEDWENALPTHIKLAYLPHFGQVKLRLTATGNNQEILDSELKHQVDKLLPLIQDFVFGYDADELESVIGRLLIERDATIGAAESCTGGFVASQLTNIPGSSRYFEGSVVSYSNTIKMNVLGVSKQTLEDFGAVSEQTAREMAEGARKVLNTTYAISTTGIAGPDGGTPEKPVGTVWIACATPTETVTQLLTLRSIRKVNIELTSSYVLNLLRKTILKTAAEKI</sequence>
<name>A0A1H6XWP1_9BACT</name>
<dbReference type="CDD" id="cd00885">
    <property type="entry name" value="cinA"/>
    <property type="match status" value="1"/>
</dbReference>
<dbReference type="InterPro" id="IPR041424">
    <property type="entry name" value="CinA_KH"/>
</dbReference>
<dbReference type="Gene3D" id="3.30.70.2860">
    <property type="match status" value="1"/>
</dbReference>
<dbReference type="Gene3D" id="3.90.950.20">
    <property type="entry name" value="CinA-like"/>
    <property type="match status" value="1"/>
</dbReference>
<dbReference type="RefSeq" id="WP_090338240.1">
    <property type="nucleotide sequence ID" value="NZ_FNXY01000006.1"/>
</dbReference>
<dbReference type="InterPro" id="IPR008135">
    <property type="entry name" value="Competence-induced_CinA"/>
</dbReference>
<dbReference type="EMBL" id="FNXY01000006">
    <property type="protein sequence ID" value="SEJ33473.1"/>
    <property type="molecule type" value="Genomic_DNA"/>
</dbReference>
<dbReference type="AlphaFoldDB" id="A0A1H6XWP1"/>
<dbReference type="PIRSF" id="PIRSF006728">
    <property type="entry name" value="CinA"/>
    <property type="match status" value="1"/>
</dbReference>
<dbReference type="InterPro" id="IPR008136">
    <property type="entry name" value="CinA_C"/>
</dbReference>
<dbReference type="Pfam" id="PF00994">
    <property type="entry name" value="MoCF_biosynth"/>
    <property type="match status" value="1"/>
</dbReference>
<dbReference type="Pfam" id="PF18146">
    <property type="entry name" value="CinA_KH"/>
    <property type="match status" value="1"/>
</dbReference>
<dbReference type="InterPro" id="IPR001453">
    <property type="entry name" value="MoaB/Mog_dom"/>
</dbReference>
<evidence type="ECO:0000256" key="1">
    <source>
        <dbReference type="HAMAP-Rule" id="MF_00226"/>
    </source>
</evidence>
<dbReference type="Pfam" id="PF02464">
    <property type="entry name" value="CinA"/>
    <property type="match status" value="1"/>
</dbReference>
<dbReference type="NCBIfam" id="TIGR00177">
    <property type="entry name" value="molyb_syn"/>
    <property type="match status" value="1"/>
</dbReference>
<organism evidence="3 4">
    <name type="scientific">Dyadobacter koreensis</name>
    <dbReference type="NCBI Taxonomy" id="408657"/>
    <lineage>
        <taxon>Bacteria</taxon>
        <taxon>Pseudomonadati</taxon>
        <taxon>Bacteroidota</taxon>
        <taxon>Cytophagia</taxon>
        <taxon>Cytophagales</taxon>
        <taxon>Spirosomataceae</taxon>
        <taxon>Dyadobacter</taxon>
    </lineage>
</organism>
<dbReference type="SUPFAM" id="SSF142433">
    <property type="entry name" value="CinA-like"/>
    <property type="match status" value="1"/>
</dbReference>
<dbReference type="STRING" id="408657.SAMN04487995_4263"/>
<keyword evidence="4" id="KW-1185">Reference proteome</keyword>
<proteinExistence type="inferred from homology"/>
<gene>
    <name evidence="3" type="ORF">SAMN04487995_4263</name>
</gene>
<evidence type="ECO:0000313" key="4">
    <source>
        <dbReference type="Proteomes" id="UP000199532"/>
    </source>
</evidence>
<protein>
    <recommendedName>
        <fullName evidence="1">CinA-like protein</fullName>
    </recommendedName>
</protein>
<dbReference type="HAMAP" id="MF_00226_B">
    <property type="entry name" value="CinA_B"/>
    <property type="match status" value="1"/>
</dbReference>